<sequence>MGGADHRHRVGQRAFYQSRGSEGAIVESCLVRHPLTKKSGIDRDAGSAGAGEHYGK</sequence>
<name>A0A2K9ZJD2_RHILE</name>
<organism evidence="2 3">
    <name type="scientific">Rhizobium leguminosarum</name>
    <dbReference type="NCBI Taxonomy" id="384"/>
    <lineage>
        <taxon>Bacteria</taxon>
        <taxon>Pseudomonadati</taxon>
        <taxon>Pseudomonadota</taxon>
        <taxon>Alphaproteobacteria</taxon>
        <taxon>Hyphomicrobiales</taxon>
        <taxon>Rhizobiaceae</taxon>
        <taxon>Rhizobium/Agrobacterium group</taxon>
        <taxon>Rhizobium</taxon>
    </lineage>
</organism>
<geneLocation type="plasmid" evidence="3">
    <name>prln5</name>
</geneLocation>
<protein>
    <submittedName>
        <fullName evidence="2">Uncharacterized protein</fullName>
    </submittedName>
</protein>
<evidence type="ECO:0000256" key="1">
    <source>
        <dbReference type="SAM" id="MobiDB-lite"/>
    </source>
</evidence>
<feature type="region of interest" description="Disordered" evidence="1">
    <location>
        <begin position="36"/>
        <end position="56"/>
    </location>
</feature>
<reference evidence="2 3" key="1">
    <citation type="submission" date="2017-11" db="EMBL/GenBank/DDBJ databases">
        <title>Complete genome of Rhizobium leguminosarum Norway, an ineffective micro-symbiont.</title>
        <authorList>
            <person name="Hoffrichter A."/>
            <person name="Liang J."/>
            <person name="Brachmann A."/>
            <person name="Marin M."/>
        </authorList>
    </citation>
    <scope>NUCLEOTIDE SEQUENCE [LARGE SCALE GENOMIC DNA]</scope>
    <source>
        <strain evidence="2 3">Norway</strain>
        <plasmid evidence="3">Plasmid prln5</plasmid>
    </source>
</reference>
<evidence type="ECO:0000313" key="2">
    <source>
        <dbReference type="EMBL" id="AUW48290.1"/>
    </source>
</evidence>
<dbReference type="Proteomes" id="UP000238523">
    <property type="component" value="Plasmid pRLN5"/>
</dbReference>
<dbReference type="AlphaFoldDB" id="A0A2K9ZJD2"/>
<evidence type="ECO:0000313" key="3">
    <source>
        <dbReference type="Proteomes" id="UP000238523"/>
    </source>
</evidence>
<dbReference type="EMBL" id="CP025017">
    <property type="protein sequence ID" value="AUW48290.1"/>
    <property type="molecule type" value="Genomic_DNA"/>
</dbReference>
<proteinExistence type="predicted"/>
<accession>A0A2K9ZJD2</accession>
<gene>
    <name evidence="2" type="ORF">CUJ84_pRLN5000269</name>
</gene>
<keyword evidence="2" id="KW-0614">Plasmid</keyword>